<keyword evidence="6 9" id="KW-0238">DNA-binding</keyword>
<evidence type="ECO:0000256" key="2">
    <source>
        <dbReference type="ARBA" id="ARBA00021982"/>
    </source>
</evidence>
<evidence type="ECO:0000256" key="4">
    <source>
        <dbReference type="ARBA" id="ARBA00022763"/>
    </source>
</evidence>
<dbReference type="PROSITE" id="PS00486">
    <property type="entry name" value="DNA_MISMATCH_REPAIR_2"/>
    <property type="match status" value="1"/>
</dbReference>
<evidence type="ECO:0000313" key="12">
    <source>
        <dbReference type="EMBL" id="EMG38829.1"/>
    </source>
</evidence>
<dbReference type="RefSeq" id="WP_005983647.1">
    <property type="nucleotide sequence ID" value="NZ_AOSV01000003.1"/>
</dbReference>
<organism evidence="12 13">
    <name type="scientific">Desulfocurvibacter africanus PCS</name>
    <dbReference type="NCBI Taxonomy" id="1262666"/>
    <lineage>
        <taxon>Bacteria</taxon>
        <taxon>Pseudomonadati</taxon>
        <taxon>Thermodesulfobacteriota</taxon>
        <taxon>Desulfovibrionia</taxon>
        <taxon>Desulfovibrionales</taxon>
        <taxon>Desulfovibrionaceae</taxon>
        <taxon>Desulfocurvibacter</taxon>
    </lineage>
</organism>
<dbReference type="Gene3D" id="3.40.50.300">
    <property type="entry name" value="P-loop containing nucleotide triphosphate hydrolases"/>
    <property type="match status" value="1"/>
</dbReference>
<evidence type="ECO:0000256" key="8">
    <source>
        <dbReference type="ARBA" id="ARBA00024647"/>
    </source>
</evidence>
<dbReference type="SUPFAM" id="SSF48334">
    <property type="entry name" value="DNA repair protein MutS, domain III"/>
    <property type="match status" value="1"/>
</dbReference>
<dbReference type="Proteomes" id="UP000011922">
    <property type="component" value="Unassembled WGS sequence"/>
</dbReference>
<evidence type="ECO:0000256" key="7">
    <source>
        <dbReference type="ARBA" id="ARBA00023204"/>
    </source>
</evidence>
<dbReference type="HAMAP" id="MF_00096">
    <property type="entry name" value="MutS"/>
    <property type="match status" value="1"/>
</dbReference>
<dbReference type="PANTHER" id="PTHR11361">
    <property type="entry name" value="DNA MISMATCH REPAIR PROTEIN MUTS FAMILY MEMBER"/>
    <property type="match status" value="1"/>
</dbReference>
<evidence type="ECO:0000256" key="6">
    <source>
        <dbReference type="ARBA" id="ARBA00023125"/>
    </source>
</evidence>
<comment type="function">
    <text evidence="8 9">This protein is involved in the repair of mismatches in DNA. It is possible that it carries out the mismatch recognition step. This protein has a weak ATPase activity.</text>
</comment>
<dbReference type="Gene3D" id="3.40.1170.10">
    <property type="entry name" value="DNA repair protein MutS, domain I"/>
    <property type="match status" value="1"/>
</dbReference>
<dbReference type="GO" id="GO:0003684">
    <property type="term" value="F:damaged DNA binding"/>
    <property type="evidence" value="ECO:0007669"/>
    <property type="project" value="UniProtKB-UniRule"/>
</dbReference>
<dbReference type="EMBL" id="AOSV01000003">
    <property type="protein sequence ID" value="EMG38829.1"/>
    <property type="molecule type" value="Genomic_DNA"/>
</dbReference>
<dbReference type="InterPro" id="IPR007861">
    <property type="entry name" value="DNA_mismatch_repair_MutS_clamp"/>
</dbReference>
<keyword evidence="7 9" id="KW-0234">DNA repair</keyword>
<comment type="caution">
    <text evidence="12">The sequence shown here is derived from an EMBL/GenBank/DDBJ whole genome shotgun (WGS) entry which is preliminary data.</text>
</comment>
<dbReference type="SMART" id="SM00534">
    <property type="entry name" value="MUTSac"/>
    <property type="match status" value="1"/>
</dbReference>
<dbReference type="Pfam" id="PF05190">
    <property type="entry name" value="MutS_IV"/>
    <property type="match status" value="1"/>
</dbReference>
<evidence type="ECO:0000256" key="3">
    <source>
        <dbReference type="ARBA" id="ARBA00022741"/>
    </source>
</evidence>
<comment type="similarity">
    <text evidence="1 9 10">Belongs to the DNA mismatch repair MutS family.</text>
</comment>
<dbReference type="InterPro" id="IPR017261">
    <property type="entry name" value="DNA_mismatch_repair_MutS/MSH"/>
</dbReference>
<dbReference type="GO" id="GO:0030983">
    <property type="term" value="F:mismatched DNA binding"/>
    <property type="evidence" value="ECO:0007669"/>
    <property type="project" value="InterPro"/>
</dbReference>
<proteinExistence type="inferred from homology"/>
<dbReference type="Pfam" id="PF00488">
    <property type="entry name" value="MutS_V"/>
    <property type="match status" value="1"/>
</dbReference>
<dbReference type="PIRSF" id="PIRSF037677">
    <property type="entry name" value="DNA_mis_repair_Msh6"/>
    <property type="match status" value="1"/>
</dbReference>
<dbReference type="InterPro" id="IPR007695">
    <property type="entry name" value="DNA_mismatch_repair_MutS-lik_N"/>
</dbReference>
<dbReference type="Gene3D" id="1.10.1420.10">
    <property type="match status" value="2"/>
</dbReference>
<dbReference type="InterPro" id="IPR005748">
    <property type="entry name" value="DNA_mismatch_repair_MutS"/>
</dbReference>
<dbReference type="InterPro" id="IPR007696">
    <property type="entry name" value="DNA_mismatch_repair_MutS_core"/>
</dbReference>
<dbReference type="Pfam" id="PF05192">
    <property type="entry name" value="MutS_III"/>
    <property type="match status" value="1"/>
</dbReference>
<evidence type="ECO:0000256" key="9">
    <source>
        <dbReference type="HAMAP-Rule" id="MF_00096"/>
    </source>
</evidence>
<feature type="binding site" evidence="9">
    <location>
        <begin position="624"/>
        <end position="631"/>
    </location>
    <ligand>
        <name>ATP</name>
        <dbReference type="ChEBI" id="CHEBI:30616"/>
    </ligand>
</feature>
<name>M5PXQ3_DESAF</name>
<keyword evidence="3 9" id="KW-0547">Nucleotide-binding</keyword>
<keyword evidence="4 9" id="KW-0227">DNA damage</keyword>
<keyword evidence="5 9" id="KW-0067">ATP-binding</keyword>
<protein>
    <recommendedName>
        <fullName evidence="2 9">DNA mismatch repair protein MutS</fullName>
    </recommendedName>
</protein>
<dbReference type="Pfam" id="PF05188">
    <property type="entry name" value="MutS_II"/>
    <property type="match status" value="1"/>
</dbReference>
<dbReference type="NCBIfam" id="NF003810">
    <property type="entry name" value="PRK05399.1"/>
    <property type="match status" value="1"/>
</dbReference>
<evidence type="ECO:0000313" key="13">
    <source>
        <dbReference type="Proteomes" id="UP000011922"/>
    </source>
</evidence>
<evidence type="ECO:0000256" key="10">
    <source>
        <dbReference type="RuleBase" id="RU003756"/>
    </source>
</evidence>
<dbReference type="PATRIC" id="fig|1262666.3.peg.464"/>
<dbReference type="SUPFAM" id="SSF52540">
    <property type="entry name" value="P-loop containing nucleoside triphosphate hydrolases"/>
    <property type="match status" value="1"/>
</dbReference>
<feature type="domain" description="DNA mismatch repair proteins mutS family" evidence="11">
    <location>
        <begin position="698"/>
        <end position="714"/>
    </location>
</feature>
<evidence type="ECO:0000259" key="11">
    <source>
        <dbReference type="PROSITE" id="PS00486"/>
    </source>
</evidence>
<dbReference type="OrthoDB" id="9802448at2"/>
<dbReference type="NCBIfam" id="TIGR01070">
    <property type="entry name" value="mutS1"/>
    <property type="match status" value="1"/>
</dbReference>
<dbReference type="GO" id="GO:0140664">
    <property type="term" value="F:ATP-dependent DNA damage sensor activity"/>
    <property type="evidence" value="ECO:0007669"/>
    <property type="project" value="InterPro"/>
</dbReference>
<dbReference type="CDD" id="cd03284">
    <property type="entry name" value="ABC_MutS1"/>
    <property type="match status" value="1"/>
</dbReference>
<dbReference type="InterPro" id="IPR007860">
    <property type="entry name" value="DNA_mmatch_repair_MutS_con_dom"/>
</dbReference>
<dbReference type="InterPro" id="IPR000432">
    <property type="entry name" value="DNA_mismatch_repair_MutS_C"/>
</dbReference>
<gene>
    <name evidence="9" type="primary">mutS</name>
    <name evidence="12" type="ORF">PCS_00463</name>
</gene>
<dbReference type="FunFam" id="3.40.1170.10:FF:000001">
    <property type="entry name" value="DNA mismatch repair protein MutS"/>
    <property type="match status" value="1"/>
</dbReference>
<dbReference type="SMART" id="SM00533">
    <property type="entry name" value="MUTSd"/>
    <property type="match status" value="1"/>
</dbReference>
<dbReference type="FunFam" id="3.40.50.300:FF:000870">
    <property type="entry name" value="MutS protein homolog 4"/>
    <property type="match status" value="1"/>
</dbReference>
<dbReference type="GO" id="GO:0005524">
    <property type="term" value="F:ATP binding"/>
    <property type="evidence" value="ECO:0007669"/>
    <property type="project" value="UniProtKB-UniRule"/>
</dbReference>
<dbReference type="InterPro" id="IPR016151">
    <property type="entry name" value="DNA_mismatch_repair_MutS_N"/>
</dbReference>
<dbReference type="PANTHER" id="PTHR11361:SF34">
    <property type="entry name" value="DNA MISMATCH REPAIR PROTEIN MSH1, MITOCHONDRIAL"/>
    <property type="match status" value="1"/>
</dbReference>
<dbReference type="Pfam" id="PF01624">
    <property type="entry name" value="MutS_I"/>
    <property type="match status" value="1"/>
</dbReference>
<dbReference type="InterPro" id="IPR036678">
    <property type="entry name" value="MutS_con_dom_sf"/>
</dbReference>
<reference evidence="12 13" key="1">
    <citation type="journal article" date="2013" name="Genome Announc.">
        <title>Draft Genome Sequence for Desulfovibrio africanus Strain PCS.</title>
        <authorList>
            <person name="Brown S.D."/>
            <person name="Utturkar S.M."/>
            <person name="Arkin A.P."/>
            <person name="Deutschbauer A.M."/>
            <person name="Elias D.A."/>
            <person name="Hazen T.C."/>
            <person name="Chakraborty R."/>
        </authorList>
    </citation>
    <scope>NUCLEOTIDE SEQUENCE [LARGE SCALE GENOMIC DNA]</scope>
    <source>
        <strain evidence="12 13">PCS</strain>
    </source>
</reference>
<dbReference type="InterPro" id="IPR045076">
    <property type="entry name" value="MutS"/>
</dbReference>
<accession>M5PXQ3</accession>
<dbReference type="GO" id="GO:0006298">
    <property type="term" value="P:mismatch repair"/>
    <property type="evidence" value="ECO:0007669"/>
    <property type="project" value="UniProtKB-UniRule"/>
</dbReference>
<evidence type="ECO:0000256" key="1">
    <source>
        <dbReference type="ARBA" id="ARBA00006271"/>
    </source>
</evidence>
<sequence>MSSAPKLTPMFEQYLGIKQEYPDALLFYRMGDFYEVFFEDAQIAARELQIALTSRNPNSETKVPMCGVPHHSVDGYLTQLLEKGYRVAICDQVEDPKQAKGLVRRAVTRVLTPGTVIEDANLASKSHNYLAALWWDADKGAGALAWVDFSTGEWSGLASRRAEILWQWTAKFGPRELLLPLGHEVLPQYAEAAKQVNRLPALPAFDLAAARRELPKVLGVADLSVLDLEDKPELARCCGALLSYLRQTQRHDELGHLGAFRPLNLGDHLILDEVTERNLELFRRLDGKTGRGTLRHVLDETMTAMGGRLLESRLRQPWRMLAPILATQEAVAWLFTGDEQRGRLRMALERVYDLERLSTRVFLGRAAPKDYLALRESLAVLPEVRQALISTGGDLPTEAARILSAWDDLEDIRDLLNRALSDNPPPVITEGGLFKPGFDSELDELLELSEHGEAKLKELLEVEQRENGLPKLRLGYNRVFGYYLELSKAVHDRAPEHFIRRQTLANAERYVTPALKELEEKILTAAEILKSLEYKLFQKLRETVAKARPRFMVMAEALATLDYWQSMAEVARRNEWLRPRLHEGLELRIRGGRHPVVEQVQGRGNFIPNDLRLDEFCRLMLITGPNMAGKSTILRQSAIICIMAQMGSYVPASEADIGLVDRVFSRVGASDNLAQGQSTFMVEMMETARILRQATMRSLVILDEIGRGTSTFDGLALAWAVVEEFARRGKGAIRTLFATHYHELTTLEGRIPGVRNYTVAIKEWKGDIIFLRRLVPGPSDRSYGIEVARLAGVPDSVVRRAREILSELERAKSGDATFSPRTLSCQTLLPGMGGKPSKVTATAKAAEHPLIQELREIKVDRLTPLEALNLLQTWKNRIDEESGS</sequence>
<dbReference type="InterPro" id="IPR036187">
    <property type="entry name" value="DNA_mismatch_repair_MutS_sf"/>
</dbReference>
<dbReference type="SUPFAM" id="SSF53150">
    <property type="entry name" value="DNA repair protein MutS, domain II"/>
    <property type="match status" value="1"/>
</dbReference>
<evidence type="ECO:0000256" key="5">
    <source>
        <dbReference type="ARBA" id="ARBA00022840"/>
    </source>
</evidence>
<dbReference type="AlphaFoldDB" id="M5PXQ3"/>
<dbReference type="InterPro" id="IPR027417">
    <property type="entry name" value="P-loop_NTPase"/>
</dbReference>
<dbReference type="SUPFAM" id="SSF55271">
    <property type="entry name" value="DNA repair protein MutS, domain I"/>
    <property type="match status" value="1"/>
</dbReference>
<dbReference type="Gene3D" id="3.30.420.110">
    <property type="entry name" value="MutS, connector domain"/>
    <property type="match status" value="1"/>
</dbReference>